<dbReference type="Gene3D" id="3.90.1440.10">
    <property type="entry name" value="SecA, preprotein cross-linking domain"/>
    <property type="match status" value="1"/>
</dbReference>
<feature type="domain" description="Helicase ATP-binding" evidence="4">
    <location>
        <begin position="302"/>
        <end position="460"/>
    </location>
</feature>
<comment type="caution">
    <text evidence="7">The sequence shown here is derived from an EMBL/GenBank/DDBJ whole genome shotgun (WGS) entry which is preliminary data.</text>
</comment>
<dbReference type="GO" id="GO:0006886">
    <property type="term" value="P:intracellular protein transport"/>
    <property type="evidence" value="ECO:0007669"/>
    <property type="project" value="InterPro"/>
</dbReference>
<dbReference type="InterPro" id="IPR014001">
    <property type="entry name" value="Helicase_ATP-bd"/>
</dbReference>
<organism evidence="7 8">
    <name type="scientific">Pristionchus mayeri</name>
    <dbReference type="NCBI Taxonomy" id="1317129"/>
    <lineage>
        <taxon>Eukaryota</taxon>
        <taxon>Metazoa</taxon>
        <taxon>Ecdysozoa</taxon>
        <taxon>Nematoda</taxon>
        <taxon>Chromadorea</taxon>
        <taxon>Rhabditida</taxon>
        <taxon>Rhabditina</taxon>
        <taxon>Diplogasteromorpha</taxon>
        <taxon>Diplogasteroidea</taxon>
        <taxon>Neodiplogasteridae</taxon>
        <taxon>Pristionchus</taxon>
    </lineage>
</organism>
<dbReference type="InterPro" id="IPR001650">
    <property type="entry name" value="Helicase_C-like"/>
</dbReference>
<keyword evidence="2" id="KW-0653">Protein transport</keyword>
<dbReference type="SMART" id="SM00957">
    <property type="entry name" value="SecA_DEAD"/>
    <property type="match status" value="1"/>
</dbReference>
<evidence type="ECO:0000259" key="4">
    <source>
        <dbReference type="PROSITE" id="PS51192"/>
    </source>
</evidence>
<dbReference type="Proteomes" id="UP001328107">
    <property type="component" value="Unassembled WGS sequence"/>
</dbReference>
<dbReference type="GO" id="GO:0017038">
    <property type="term" value="P:protein import"/>
    <property type="evidence" value="ECO:0007669"/>
    <property type="project" value="InterPro"/>
</dbReference>
<sequence length="1182" mass="133534">SFIRLLSALIGEDATSPCASKWHFILDIIYALLTGSPVCKWEIIALVMAYTSPDDLVDALIHLCLIVATRKLDILNPVMLKPVRALQSIEVKYLLLMTIQKASTTLITSDSVKDVLLLLRHSARQLRQLSTLSFTEWVETARRRNLVDMEQFGPAAYYLGVLARAGFVSEERAMRAVLLEWKRTHRLFGRFVQCIVSNEIVADESFCARLLDAGRRQDEDGVFSLLSYSERSLEDVANLVRGLMDTDEESVRIRQEQSRSIVQLINEQPPVSENAKLLALFDDALEATTGKRLRPVQKFVVMYSLESPRHLLQQVSTGEGKSFIIAAIAAIRAMRDPTIYVDVISSSSVLAERDATLLRKLYDTLHLSVAHNCYESREEREKAYKARVVYGDIAHFQRDYLLHTFYRKNIRGSRTLDDVIIDEVDSMTIDGGNHVLYLSHNLPSLELLDSLFAFIQREVYYRVDEEQETDAIRERALRDIFGRISKEEIKEIDATHAEEIFEALITAAVIDREGFILNNKPSDLAQMLTFEDNSSTVPVIMDAFRMETEREIEMRLPSHLHDFVRLHISTFIDNCKRARVMRPNVDYVVGVNPAGDGSGEATVTIIDGDTGADLMSTQWTGGLHQFLEMKHACRVTPMTLKAVFISNVTFLRKYKHIDGLSGTLGSAEESKTLSELYGVDMIRMPTHAPRQMVEYVPSLSESKSDWIEAVYAGVSGEVAKSRSALVICETIEQLHVLHEGLIKCQASMSLQHAMMKDALDSITVYTRNYEEFEYEERGLEPGRIILSTNLAGRGTDILVSDGLRNNGGLHVVIAFVPRNKRMEEQAMGRAARCGAQGSAQIITLVRVSPGDVAPSLLDFQDRRDQAEKVRIKALLHHFEFRIAVEEGMLEKFRNAVDDNLFHDMNTAERLPEANDIIYKAILDEWTLWLDAKEDEIKRCADQQDQSQKQLIINSVMEFLTSHQVEKTEEVFVVPEWLRAGEWLLRLGIIQSSHAGGQSDAERTFMRLIEADDPCAPYALFYLACMSMKRFEDMRDKQTSLLLSSLSAFKPDVNRAIALFARTRVAFLEQLERRAVDVRAIQQRADVQSSDCGLQVQLRELQTAIGHIIANIDWLIGEPMLTPAPFDLLTESEAHQTQLYESLISIDAISAPAIDDGPNVSIHQRIISRKFGLNKAQTARALK</sequence>
<evidence type="ECO:0000259" key="6">
    <source>
        <dbReference type="PROSITE" id="PS51196"/>
    </source>
</evidence>
<dbReference type="SUPFAM" id="SSF81767">
    <property type="entry name" value="Pre-protein crosslinking domain of SecA"/>
    <property type="match status" value="1"/>
</dbReference>
<keyword evidence="8" id="KW-1185">Reference proteome</keyword>
<feature type="domain" description="Helicase C-terminal" evidence="5">
    <location>
        <begin position="706"/>
        <end position="875"/>
    </location>
</feature>
<evidence type="ECO:0000256" key="2">
    <source>
        <dbReference type="ARBA" id="ARBA00022927"/>
    </source>
</evidence>
<dbReference type="PROSITE" id="PS51194">
    <property type="entry name" value="HELICASE_CTER"/>
    <property type="match status" value="1"/>
</dbReference>
<dbReference type="PANTHER" id="PTHR30612">
    <property type="entry name" value="SECA INNER MEMBRANE COMPONENT OF SEC PROTEIN SECRETION SYSTEM"/>
    <property type="match status" value="1"/>
</dbReference>
<proteinExistence type="predicted"/>
<protein>
    <submittedName>
        <fullName evidence="7">Uncharacterized protein</fullName>
    </submittedName>
</protein>
<dbReference type="InterPro" id="IPR027417">
    <property type="entry name" value="P-loop_NTPase"/>
</dbReference>
<gene>
    <name evidence="7" type="ORF">PMAYCL1PPCAC_08914</name>
</gene>
<dbReference type="InterPro" id="IPR014018">
    <property type="entry name" value="SecA_motor_DEAD"/>
</dbReference>
<dbReference type="InterPro" id="IPR011115">
    <property type="entry name" value="SecA_DEAD"/>
</dbReference>
<feature type="non-terminal residue" evidence="7">
    <location>
        <position position="1"/>
    </location>
</feature>
<dbReference type="PANTHER" id="PTHR30612:SF0">
    <property type="entry name" value="CHLOROPLAST PROTEIN-TRANSPORTING ATPASE"/>
    <property type="match status" value="1"/>
</dbReference>
<keyword evidence="3" id="KW-0811">Translocation</keyword>
<feature type="domain" description="SecA family profile" evidence="6">
    <location>
        <begin position="204"/>
        <end position="872"/>
    </location>
</feature>
<accession>A0AAN5CDI4</accession>
<dbReference type="PROSITE" id="PS51196">
    <property type="entry name" value="SECA_MOTOR_DEAD"/>
    <property type="match status" value="1"/>
</dbReference>
<reference evidence="8" key="1">
    <citation type="submission" date="2022-10" db="EMBL/GenBank/DDBJ databases">
        <title>Genome assembly of Pristionchus species.</title>
        <authorList>
            <person name="Yoshida K."/>
            <person name="Sommer R.J."/>
        </authorList>
    </citation>
    <scope>NUCLEOTIDE SEQUENCE [LARGE SCALE GENOMIC DNA]</scope>
    <source>
        <strain evidence="8">RS5460</strain>
    </source>
</reference>
<dbReference type="InterPro" id="IPR036670">
    <property type="entry name" value="SecA_X-link_sf"/>
</dbReference>
<dbReference type="Pfam" id="PF07517">
    <property type="entry name" value="SecA_DEAD"/>
    <property type="match status" value="1"/>
</dbReference>
<dbReference type="Gene3D" id="3.40.50.300">
    <property type="entry name" value="P-loop containing nucleotide triphosphate hydrolases"/>
    <property type="match status" value="3"/>
</dbReference>
<dbReference type="AlphaFoldDB" id="A0AAN5CDI4"/>
<keyword evidence="1" id="KW-0963">Cytoplasm</keyword>
<dbReference type="InterPro" id="IPR000185">
    <property type="entry name" value="SecA"/>
</dbReference>
<dbReference type="GO" id="GO:0005524">
    <property type="term" value="F:ATP binding"/>
    <property type="evidence" value="ECO:0007669"/>
    <property type="project" value="InterPro"/>
</dbReference>
<evidence type="ECO:0000313" key="8">
    <source>
        <dbReference type="Proteomes" id="UP001328107"/>
    </source>
</evidence>
<dbReference type="GO" id="GO:0016020">
    <property type="term" value="C:membrane"/>
    <property type="evidence" value="ECO:0007669"/>
    <property type="project" value="InterPro"/>
</dbReference>
<dbReference type="PROSITE" id="PS51192">
    <property type="entry name" value="HELICASE_ATP_BIND_1"/>
    <property type="match status" value="1"/>
</dbReference>
<feature type="non-terminal residue" evidence="7">
    <location>
        <position position="1182"/>
    </location>
</feature>
<evidence type="ECO:0000259" key="5">
    <source>
        <dbReference type="PROSITE" id="PS51194"/>
    </source>
</evidence>
<evidence type="ECO:0000313" key="7">
    <source>
        <dbReference type="EMBL" id="GMR38719.1"/>
    </source>
</evidence>
<name>A0AAN5CDI4_9BILA</name>
<dbReference type="SUPFAM" id="SSF52540">
    <property type="entry name" value="P-loop containing nucleoside triphosphate hydrolases"/>
    <property type="match status" value="2"/>
</dbReference>
<dbReference type="GO" id="GO:0006605">
    <property type="term" value="P:protein targeting"/>
    <property type="evidence" value="ECO:0007669"/>
    <property type="project" value="InterPro"/>
</dbReference>
<dbReference type="EMBL" id="BTRK01000002">
    <property type="protein sequence ID" value="GMR38719.1"/>
    <property type="molecule type" value="Genomic_DNA"/>
</dbReference>
<evidence type="ECO:0000256" key="1">
    <source>
        <dbReference type="ARBA" id="ARBA00022490"/>
    </source>
</evidence>
<evidence type="ECO:0000256" key="3">
    <source>
        <dbReference type="ARBA" id="ARBA00023010"/>
    </source>
</evidence>
<keyword evidence="2" id="KW-0813">Transport</keyword>
<dbReference type="PRINTS" id="PR00906">
    <property type="entry name" value="SECA"/>
</dbReference>